<evidence type="ECO:0000313" key="6">
    <source>
        <dbReference type="EMBL" id="CAA9560321.1"/>
    </source>
</evidence>
<dbReference type="InterPro" id="IPR006139">
    <property type="entry name" value="D-isomer_2_OHA_DH_cat_dom"/>
</dbReference>
<dbReference type="InterPro" id="IPR015878">
    <property type="entry name" value="Ado_hCys_hydrolase_NAD-bd"/>
</dbReference>
<dbReference type="Pfam" id="PF02826">
    <property type="entry name" value="2-Hacid_dh_C"/>
    <property type="match status" value="1"/>
</dbReference>
<dbReference type="InterPro" id="IPR036291">
    <property type="entry name" value="NAD(P)-bd_dom_sf"/>
</dbReference>
<dbReference type="EMBL" id="CADCWH010000257">
    <property type="protein sequence ID" value="CAA9560321.1"/>
    <property type="molecule type" value="Genomic_DNA"/>
</dbReference>
<dbReference type="Pfam" id="PF00389">
    <property type="entry name" value="2-Hacid_dh"/>
    <property type="match status" value="1"/>
</dbReference>
<dbReference type="GO" id="GO:0005829">
    <property type="term" value="C:cytosol"/>
    <property type="evidence" value="ECO:0007669"/>
    <property type="project" value="TreeGrafter"/>
</dbReference>
<protein>
    <submittedName>
        <fullName evidence="6">D-3-phosphoglycerate dehydrogenase</fullName>
        <ecNumber evidence="6">1.1.1.95</ecNumber>
    </submittedName>
</protein>
<dbReference type="AlphaFoldDB" id="A0A6J4UWH8"/>
<dbReference type="PANTHER" id="PTHR10996">
    <property type="entry name" value="2-HYDROXYACID DEHYDROGENASE-RELATED"/>
    <property type="match status" value="1"/>
</dbReference>
<accession>A0A6J4UWH8</accession>
<gene>
    <name evidence="6" type="ORF">AVDCRST_MAG70-1614</name>
</gene>
<dbReference type="GO" id="GO:0030267">
    <property type="term" value="F:glyoxylate reductase (NADPH) activity"/>
    <property type="evidence" value="ECO:0007669"/>
    <property type="project" value="TreeGrafter"/>
</dbReference>
<comment type="similarity">
    <text evidence="1 4">Belongs to the D-isomer specific 2-hydroxyacid dehydrogenase family.</text>
</comment>
<organism evidence="6">
    <name type="scientific">uncultured Thermomicrobiales bacterium</name>
    <dbReference type="NCBI Taxonomy" id="1645740"/>
    <lineage>
        <taxon>Bacteria</taxon>
        <taxon>Pseudomonadati</taxon>
        <taxon>Thermomicrobiota</taxon>
        <taxon>Thermomicrobia</taxon>
        <taxon>Thermomicrobiales</taxon>
        <taxon>environmental samples</taxon>
    </lineage>
</organism>
<name>A0A6J4UWH8_9BACT</name>
<evidence type="ECO:0000256" key="4">
    <source>
        <dbReference type="RuleBase" id="RU003719"/>
    </source>
</evidence>
<dbReference type="InterPro" id="IPR029752">
    <property type="entry name" value="D-isomer_DH_CS1"/>
</dbReference>
<dbReference type="PANTHER" id="PTHR10996:SF283">
    <property type="entry name" value="GLYOXYLATE_HYDROXYPYRUVATE REDUCTASE B"/>
    <property type="match status" value="1"/>
</dbReference>
<keyword evidence="3" id="KW-0520">NAD</keyword>
<sequence length="325" mass="34318">MPSVVVTREIPEAGLRLVREAFSDVEVWADPLPPTAAQLAGLLRGRDGALTLLTDTIDGEVLDREPQLKVVSNFAVGYDNIDVDAATARGVAVGNTPDTLTETTADFAFALLMAAARRVTEGADYVRAGKWETWGPRLLLGRDIHGATLGIVGFGRIGKEVARRARGFGMEVLATDAFEDPAAAAEFGVEYVPLDDLLRRSDFVSLHVALTPETTGMIGADAFATMKPEAILVNAARGPVVDTDALVSALEAGQIAGAALDVTDPEPIPADHPLLRLPNALVVPHIASATVATRDRMAEMAARNLIAVLRGEPPPSIVNPEVLGR</sequence>
<feature type="domain" description="S-adenosyl-L-homocysteine hydrolase NAD binding" evidence="5">
    <location>
        <begin position="137"/>
        <end position="291"/>
    </location>
</feature>
<proteinExistence type="inferred from homology"/>
<dbReference type="EC" id="1.1.1.95" evidence="6"/>
<dbReference type="InterPro" id="IPR006140">
    <property type="entry name" value="D-isomer_DH_NAD-bd"/>
</dbReference>
<dbReference type="PROSITE" id="PS00065">
    <property type="entry name" value="D_2_HYDROXYACID_DH_1"/>
    <property type="match status" value="1"/>
</dbReference>
<reference evidence="6" key="1">
    <citation type="submission" date="2020-02" db="EMBL/GenBank/DDBJ databases">
        <authorList>
            <person name="Meier V. D."/>
        </authorList>
    </citation>
    <scope>NUCLEOTIDE SEQUENCE</scope>
    <source>
        <strain evidence="6">AVDCRST_MAG70</strain>
    </source>
</reference>
<evidence type="ECO:0000256" key="1">
    <source>
        <dbReference type="ARBA" id="ARBA00005854"/>
    </source>
</evidence>
<keyword evidence="2 4" id="KW-0560">Oxidoreductase</keyword>
<evidence type="ECO:0000256" key="3">
    <source>
        <dbReference type="ARBA" id="ARBA00023027"/>
    </source>
</evidence>
<dbReference type="GO" id="GO:0004617">
    <property type="term" value="F:phosphoglycerate dehydrogenase activity"/>
    <property type="evidence" value="ECO:0007669"/>
    <property type="project" value="UniProtKB-EC"/>
</dbReference>
<dbReference type="CDD" id="cd05301">
    <property type="entry name" value="GDH"/>
    <property type="match status" value="1"/>
</dbReference>
<dbReference type="SUPFAM" id="SSF52283">
    <property type="entry name" value="Formate/glycerate dehydrogenase catalytic domain-like"/>
    <property type="match status" value="1"/>
</dbReference>
<dbReference type="FunFam" id="3.40.50.720:FF:000203">
    <property type="entry name" value="D-3-phosphoglycerate dehydrogenase (SerA)"/>
    <property type="match status" value="1"/>
</dbReference>
<dbReference type="SMART" id="SM00997">
    <property type="entry name" value="AdoHcyase_NAD"/>
    <property type="match status" value="1"/>
</dbReference>
<evidence type="ECO:0000259" key="5">
    <source>
        <dbReference type="SMART" id="SM00997"/>
    </source>
</evidence>
<dbReference type="Gene3D" id="3.40.50.720">
    <property type="entry name" value="NAD(P)-binding Rossmann-like Domain"/>
    <property type="match status" value="2"/>
</dbReference>
<dbReference type="SUPFAM" id="SSF51735">
    <property type="entry name" value="NAD(P)-binding Rossmann-fold domains"/>
    <property type="match status" value="1"/>
</dbReference>
<dbReference type="GO" id="GO:0051287">
    <property type="term" value="F:NAD binding"/>
    <property type="evidence" value="ECO:0007669"/>
    <property type="project" value="InterPro"/>
</dbReference>
<evidence type="ECO:0000256" key="2">
    <source>
        <dbReference type="ARBA" id="ARBA00023002"/>
    </source>
</evidence>
<dbReference type="InterPro" id="IPR050223">
    <property type="entry name" value="D-isomer_2-hydroxyacid_DH"/>
</dbReference>
<dbReference type="GO" id="GO:0016618">
    <property type="term" value="F:hydroxypyruvate reductase [NAD(P)H] activity"/>
    <property type="evidence" value="ECO:0007669"/>
    <property type="project" value="TreeGrafter"/>
</dbReference>